<dbReference type="Proteomes" id="UP001164250">
    <property type="component" value="Chromosome 6"/>
</dbReference>
<evidence type="ECO:0000313" key="2">
    <source>
        <dbReference type="Proteomes" id="UP001164250"/>
    </source>
</evidence>
<keyword evidence="2" id="KW-1185">Reference proteome</keyword>
<organism evidence="1 2">
    <name type="scientific">Pistacia atlantica</name>
    <dbReference type="NCBI Taxonomy" id="434234"/>
    <lineage>
        <taxon>Eukaryota</taxon>
        <taxon>Viridiplantae</taxon>
        <taxon>Streptophyta</taxon>
        <taxon>Embryophyta</taxon>
        <taxon>Tracheophyta</taxon>
        <taxon>Spermatophyta</taxon>
        <taxon>Magnoliopsida</taxon>
        <taxon>eudicotyledons</taxon>
        <taxon>Gunneridae</taxon>
        <taxon>Pentapetalae</taxon>
        <taxon>rosids</taxon>
        <taxon>malvids</taxon>
        <taxon>Sapindales</taxon>
        <taxon>Anacardiaceae</taxon>
        <taxon>Pistacia</taxon>
    </lineage>
</organism>
<evidence type="ECO:0000313" key="1">
    <source>
        <dbReference type="EMBL" id="KAJ0094761.1"/>
    </source>
</evidence>
<sequence length="105" mass="11713">MSTPPVIVHTITSESKRIIKQHSLHFRVLCVVFVLPITYPIFIYPILKPQLLLLDQKSLILALSYTAFVFVLSLCATSSITYSVFKGFYGRPVNEVEFGACDCGG</sequence>
<gene>
    <name evidence="1" type="ORF">Patl1_16770</name>
</gene>
<proteinExistence type="predicted"/>
<name>A0ACC1B785_9ROSI</name>
<reference evidence="2" key="1">
    <citation type="journal article" date="2023" name="G3 (Bethesda)">
        <title>Genome assembly and association tests identify interacting loci associated with vigor, precocity, and sex in interspecific pistachio rootstocks.</title>
        <authorList>
            <person name="Palmer W."/>
            <person name="Jacygrad E."/>
            <person name="Sagayaradj S."/>
            <person name="Cavanaugh K."/>
            <person name="Han R."/>
            <person name="Bertier L."/>
            <person name="Beede B."/>
            <person name="Kafkas S."/>
            <person name="Golino D."/>
            <person name="Preece J."/>
            <person name="Michelmore R."/>
        </authorList>
    </citation>
    <scope>NUCLEOTIDE SEQUENCE [LARGE SCALE GENOMIC DNA]</scope>
</reference>
<dbReference type="EMBL" id="CM047902">
    <property type="protein sequence ID" value="KAJ0094761.1"/>
    <property type="molecule type" value="Genomic_DNA"/>
</dbReference>
<accession>A0ACC1B785</accession>
<comment type="caution">
    <text evidence="1">The sequence shown here is derived from an EMBL/GenBank/DDBJ whole genome shotgun (WGS) entry which is preliminary data.</text>
</comment>
<protein>
    <submittedName>
        <fullName evidence="1">Uncharacterized protein</fullName>
    </submittedName>
</protein>